<dbReference type="PANTHER" id="PTHR31513:SF1">
    <property type="entry name" value="EPHRIN TYPE-B RECEPTOR"/>
    <property type="match status" value="1"/>
</dbReference>
<dbReference type="STRING" id="2711.A0A067GJR6"/>
<dbReference type="InterPro" id="IPR004839">
    <property type="entry name" value="Aminotransferase_I/II_large"/>
</dbReference>
<organism evidence="4 5">
    <name type="scientific">Citrus sinensis</name>
    <name type="common">Sweet orange</name>
    <name type="synonym">Citrus aurantium var. sinensis</name>
    <dbReference type="NCBI Taxonomy" id="2711"/>
    <lineage>
        <taxon>Eukaryota</taxon>
        <taxon>Viridiplantae</taxon>
        <taxon>Streptophyta</taxon>
        <taxon>Embryophyta</taxon>
        <taxon>Tracheophyta</taxon>
        <taxon>Spermatophyta</taxon>
        <taxon>Magnoliopsida</taxon>
        <taxon>eudicotyledons</taxon>
        <taxon>Gunneridae</taxon>
        <taxon>Pentapetalae</taxon>
        <taxon>rosids</taxon>
        <taxon>malvids</taxon>
        <taxon>Sapindales</taxon>
        <taxon>Rutaceae</taxon>
        <taxon>Aurantioideae</taxon>
        <taxon>Citrus</taxon>
    </lineage>
</organism>
<dbReference type="EMBL" id="KK784877">
    <property type="protein sequence ID" value="KDO79874.1"/>
    <property type="molecule type" value="Genomic_DNA"/>
</dbReference>
<evidence type="ECO:0000313" key="5">
    <source>
        <dbReference type="Proteomes" id="UP000027120"/>
    </source>
</evidence>
<dbReference type="SUPFAM" id="SSF53383">
    <property type="entry name" value="PLP-dependent transferases"/>
    <property type="match status" value="1"/>
</dbReference>
<dbReference type="AlphaFoldDB" id="A0A067GJR6"/>
<keyword evidence="5" id="KW-1185">Reference proteome</keyword>
<evidence type="ECO:0000313" key="4">
    <source>
        <dbReference type="EMBL" id="KDO79874.1"/>
    </source>
</evidence>
<dbReference type="PANTHER" id="PTHR31513">
    <property type="entry name" value="EPHRIN TYPE-B RECEPTOR"/>
    <property type="match status" value="1"/>
</dbReference>
<name>A0A067GJR6_CITSI</name>
<protein>
    <recommendedName>
        <fullName evidence="3">Aminotransferase class I/classII large domain-containing protein</fullName>
    </recommendedName>
</protein>
<feature type="region of interest" description="Disordered" evidence="1">
    <location>
        <begin position="142"/>
        <end position="166"/>
    </location>
</feature>
<proteinExistence type="predicted"/>
<feature type="domain" description="Aminotransferase class I/classII large" evidence="3">
    <location>
        <begin position="429"/>
        <end position="469"/>
    </location>
</feature>
<dbReference type="Pfam" id="PF00155">
    <property type="entry name" value="Aminotran_1_2"/>
    <property type="match status" value="1"/>
</dbReference>
<evidence type="ECO:0000259" key="3">
    <source>
        <dbReference type="Pfam" id="PF00155"/>
    </source>
</evidence>
<dbReference type="Proteomes" id="UP000027120">
    <property type="component" value="Unassembled WGS sequence"/>
</dbReference>
<dbReference type="InterPro" id="IPR015424">
    <property type="entry name" value="PyrdxlP-dep_Trfase"/>
</dbReference>
<dbReference type="Gene3D" id="3.40.640.10">
    <property type="entry name" value="Type I PLP-dependent aspartate aminotransferase-like (Major domain)"/>
    <property type="match status" value="1"/>
</dbReference>
<evidence type="ECO:0000256" key="1">
    <source>
        <dbReference type="SAM" id="MobiDB-lite"/>
    </source>
</evidence>
<sequence length="470" mass="50191">MARFHSHPPPTLSISPFFLLCLSSTYHDDFSITDCDSNLFPQDYSPPPPPVSCTDDLDGIGTLDSTCQIVSDLNLRRDVYISGKGNFEILTGVKFNCPVSGCSIAVNISGNFSLAVNSSIVSGTFELVAQNASFLNGSAVNTTGLAGDPPPQTSGTPQGIEGGSGGHGGRGACCLVDESKLPEDVWGGDAYSWSSCRSLGVMGVEEGPPARSSTMVVVAAVESRWTLEGGGFHLSHFEETKTIAMLGVIFAGTYSHLLNSIEFCKIVYGALCITVKIFLMWNSKMLVDGGGDATVATSLLEASNLIVLKKFSIIHSNANLGVHGEGLPNLLGPGDGIEAQRLVLSLFYSIHVRPGSVLCGPLENATTDAHTKAYCEIQDCPVELLHSPEDCNMNSSLSFTPQICRVEDIVVDGPVEGSVVRFRRARTISRTIYIPQPTWGNHPKVFTLAGLSVKSYRYYDPATRGLNFHG</sequence>
<feature type="signal peptide" evidence="2">
    <location>
        <begin position="1"/>
        <end position="27"/>
    </location>
</feature>
<keyword evidence="2" id="KW-0732">Signal</keyword>
<gene>
    <name evidence="4" type="ORF">CISIN_1g042911mg</name>
</gene>
<evidence type="ECO:0000256" key="2">
    <source>
        <dbReference type="SAM" id="SignalP"/>
    </source>
</evidence>
<reference evidence="4 5" key="1">
    <citation type="submission" date="2014-04" db="EMBL/GenBank/DDBJ databases">
        <authorList>
            <consortium name="International Citrus Genome Consortium"/>
            <person name="Gmitter F."/>
            <person name="Chen C."/>
            <person name="Farmerie W."/>
            <person name="Harkins T."/>
            <person name="Desany B."/>
            <person name="Mohiuddin M."/>
            <person name="Kodira C."/>
            <person name="Borodovsky M."/>
            <person name="Lomsadze A."/>
            <person name="Burns P."/>
            <person name="Jenkins J."/>
            <person name="Prochnik S."/>
            <person name="Shu S."/>
            <person name="Chapman J."/>
            <person name="Pitluck S."/>
            <person name="Schmutz J."/>
            <person name="Rokhsar D."/>
        </authorList>
    </citation>
    <scope>NUCLEOTIDE SEQUENCE</scope>
</reference>
<dbReference type="GO" id="GO:0030170">
    <property type="term" value="F:pyridoxal phosphate binding"/>
    <property type="evidence" value="ECO:0007669"/>
    <property type="project" value="InterPro"/>
</dbReference>
<dbReference type="InterPro" id="IPR015421">
    <property type="entry name" value="PyrdxlP-dep_Trfase_major"/>
</dbReference>
<accession>A0A067GJR6</accession>
<feature type="chain" id="PRO_5001642030" description="Aminotransferase class I/classII large domain-containing protein" evidence="2">
    <location>
        <begin position="28"/>
        <end position="470"/>
    </location>
</feature>